<organism evidence="13 14">
    <name type="scientific">Ligilactobacillus acidipiscis</name>
    <dbReference type="NCBI Taxonomy" id="89059"/>
    <lineage>
        <taxon>Bacteria</taxon>
        <taxon>Bacillati</taxon>
        <taxon>Bacillota</taxon>
        <taxon>Bacilli</taxon>
        <taxon>Lactobacillales</taxon>
        <taxon>Lactobacillaceae</taxon>
        <taxon>Ligilactobacillus</taxon>
    </lineage>
</organism>
<evidence type="ECO:0000256" key="5">
    <source>
        <dbReference type="ARBA" id="ARBA00022679"/>
    </source>
</evidence>
<dbReference type="InterPro" id="IPR035965">
    <property type="entry name" value="PAS-like_dom_sf"/>
</dbReference>
<keyword evidence="7" id="KW-0902">Two-component regulatory system</keyword>
<proteinExistence type="predicted"/>
<dbReference type="GO" id="GO:0016036">
    <property type="term" value="P:cellular response to phosphate starvation"/>
    <property type="evidence" value="ECO:0007669"/>
    <property type="project" value="TreeGrafter"/>
</dbReference>
<gene>
    <name evidence="13" type="ORF">IV43_GL001036</name>
</gene>
<dbReference type="Proteomes" id="UP000051491">
    <property type="component" value="Unassembled WGS sequence"/>
</dbReference>
<dbReference type="PANTHER" id="PTHR45453:SF1">
    <property type="entry name" value="PHOSPHATE REGULON SENSOR PROTEIN PHOR"/>
    <property type="match status" value="1"/>
</dbReference>
<dbReference type="Pfam" id="PF23846">
    <property type="entry name" value="Cache_WalK"/>
    <property type="match status" value="1"/>
</dbReference>
<dbReference type="Pfam" id="PF00672">
    <property type="entry name" value="HAMP"/>
    <property type="match status" value="1"/>
</dbReference>
<dbReference type="Gene3D" id="3.30.565.10">
    <property type="entry name" value="Histidine kinase-like ATPase, C-terminal domain"/>
    <property type="match status" value="1"/>
</dbReference>
<dbReference type="PANTHER" id="PTHR45453">
    <property type="entry name" value="PHOSPHATE REGULON SENSOR PROTEIN PHOR"/>
    <property type="match status" value="1"/>
</dbReference>
<comment type="catalytic activity">
    <reaction evidence="1">
        <text>ATP + protein L-histidine = ADP + protein N-phospho-L-histidine.</text>
        <dbReference type="EC" id="2.7.13.3"/>
    </reaction>
</comment>
<keyword evidence="5" id="KW-0808">Transferase</keyword>
<dbReference type="SUPFAM" id="SSF55785">
    <property type="entry name" value="PYP-like sensor domain (PAS domain)"/>
    <property type="match status" value="1"/>
</dbReference>
<dbReference type="InterPro" id="IPR057640">
    <property type="entry name" value="Cache_WalK"/>
</dbReference>
<dbReference type="InterPro" id="IPR013767">
    <property type="entry name" value="PAS_fold"/>
</dbReference>
<evidence type="ECO:0000313" key="13">
    <source>
        <dbReference type="EMBL" id="KRN84778.1"/>
    </source>
</evidence>
<dbReference type="InterPro" id="IPR003660">
    <property type="entry name" value="HAMP_dom"/>
</dbReference>
<feature type="transmembrane region" description="Helical" evidence="10">
    <location>
        <begin position="164"/>
        <end position="188"/>
    </location>
</feature>
<dbReference type="InterPro" id="IPR000014">
    <property type="entry name" value="PAS"/>
</dbReference>
<evidence type="ECO:0000256" key="9">
    <source>
        <dbReference type="SAM" id="Coils"/>
    </source>
</evidence>
<dbReference type="GO" id="GO:0000155">
    <property type="term" value="F:phosphorelay sensor kinase activity"/>
    <property type="evidence" value="ECO:0007669"/>
    <property type="project" value="InterPro"/>
</dbReference>
<dbReference type="PROSITE" id="PS50109">
    <property type="entry name" value="HIS_KIN"/>
    <property type="match status" value="1"/>
</dbReference>
<dbReference type="CDD" id="cd00075">
    <property type="entry name" value="HATPase"/>
    <property type="match status" value="1"/>
</dbReference>
<dbReference type="EMBL" id="JQBK01000025">
    <property type="protein sequence ID" value="KRN84778.1"/>
    <property type="molecule type" value="Genomic_DNA"/>
</dbReference>
<dbReference type="CDD" id="cd06225">
    <property type="entry name" value="HAMP"/>
    <property type="match status" value="1"/>
</dbReference>
<dbReference type="Pfam" id="PF00989">
    <property type="entry name" value="PAS"/>
    <property type="match status" value="1"/>
</dbReference>
<dbReference type="Gene3D" id="1.10.8.500">
    <property type="entry name" value="HAMP domain in histidine kinase"/>
    <property type="match status" value="1"/>
</dbReference>
<comment type="subcellular location">
    <subcellularLocation>
        <location evidence="2">Membrane</location>
    </subcellularLocation>
</comment>
<dbReference type="Gene3D" id="3.30.450.20">
    <property type="entry name" value="PAS domain"/>
    <property type="match status" value="2"/>
</dbReference>
<evidence type="ECO:0000256" key="3">
    <source>
        <dbReference type="ARBA" id="ARBA00012438"/>
    </source>
</evidence>
<feature type="domain" description="HAMP" evidence="12">
    <location>
        <begin position="186"/>
        <end position="238"/>
    </location>
</feature>
<keyword evidence="6 13" id="KW-0418">Kinase</keyword>
<dbReference type="GO" id="GO:0004721">
    <property type="term" value="F:phosphoprotein phosphatase activity"/>
    <property type="evidence" value="ECO:0007669"/>
    <property type="project" value="TreeGrafter"/>
</dbReference>
<dbReference type="InterPro" id="IPR003661">
    <property type="entry name" value="HisK_dim/P_dom"/>
</dbReference>
<dbReference type="PATRIC" id="fig|89059.3.peg.1097"/>
<dbReference type="InterPro" id="IPR050351">
    <property type="entry name" value="BphY/WalK/GraS-like"/>
</dbReference>
<evidence type="ECO:0000256" key="8">
    <source>
        <dbReference type="ARBA" id="ARBA00023136"/>
    </source>
</evidence>
<dbReference type="AlphaFoldDB" id="A0A0R2KDB9"/>
<dbReference type="InterPro" id="IPR036890">
    <property type="entry name" value="HATPase_C_sf"/>
</dbReference>
<dbReference type="PROSITE" id="PS50885">
    <property type="entry name" value="HAMP"/>
    <property type="match status" value="1"/>
</dbReference>
<keyword evidence="8 10" id="KW-0472">Membrane</keyword>
<dbReference type="Pfam" id="PF00512">
    <property type="entry name" value="HisKA"/>
    <property type="match status" value="1"/>
</dbReference>
<comment type="caution">
    <text evidence="13">The sequence shown here is derived from an EMBL/GenBank/DDBJ whole genome shotgun (WGS) entry which is preliminary data.</text>
</comment>
<accession>A0A0R2KDB9</accession>
<dbReference type="SMART" id="SM00304">
    <property type="entry name" value="HAMP"/>
    <property type="match status" value="1"/>
</dbReference>
<dbReference type="InterPro" id="IPR004358">
    <property type="entry name" value="Sig_transdc_His_kin-like_C"/>
</dbReference>
<evidence type="ECO:0000259" key="11">
    <source>
        <dbReference type="PROSITE" id="PS50109"/>
    </source>
</evidence>
<protein>
    <recommendedName>
        <fullName evidence="3">histidine kinase</fullName>
        <ecNumber evidence="3">2.7.13.3</ecNumber>
    </recommendedName>
</protein>
<dbReference type="Gene3D" id="1.10.287.130">
    <property type="match status" value="1"/>
</dbReference>
<feature type="coiled-coil region" evidence="9">
    <location>
        <begin position="219"/>
        <end position="246"/>
    </location>
</feature>
<evidence type="ECO:0000256" key="2">
    <source>
        <dbReference type="ARBA" id="ARBA00004370"/>
    </source>
</evidence>
<evidence type="ECO:0000313" key="14">
    <source>
        <dbReference type="Proteomes" id="UP000051491"/>
    </source>
</evidence>
<dbReference type="InterPro" id="IPR003594">
    <property type="entry name" value="HATPase_dom"/>
</dbReference>
<evidence type="ECO:0000256" key="4">
    <source>
        <dbReference type="ARBA" id="ARBA00022553"/>
    </source>
</evidence>
<dbReference type="InterPro" id="IPR036097">
    <property type="entry name" value="HisK_dim/P_sf"/>
</dbReference>
<dbReference type="SUPFAM" id="SSF47384">
    <property type="entry name" value="Homodimeric domain of signal transducing histidine kinase"/>
    <property type="match status" value="1"/>
</dbReference>
<keyword evidence="10" id="KW-0812">Transmembrane</keyword>
<dbReference type="CDD" id="cd00082">
    <property type="entry name" value="HisKA"/>
    <property type="match status" value="1"/>
</dbReference>
<dbReference type="SUPFAM" id="SSF158472">
    <property type="entry name" value="HAMP domain-like"/>
    <property type="match status" value="1"/>
</dbReference>
<dbReference type="FunFam" id="3.30.565.10:FF:000006">
    <property type="entry name" value="Sensor histidine kinase WalK"/>
    <property type="match status" value="1"/>
</dbReference>
<name>A0A0R2KDB9_9LACO</name>
<dbReference type="Pfam" id="PF02518">
    <property type="entry name" value="HATPase_c"/>
    <property type="match status" value="1"/>
</dbReference>
<keyword evidence="9" id="KW-0175">Coiled coil</keyword>
<dbReference type="SMART" id="SM00388">
    <property type="entry name" value="HisKA"/>
    <property type="match status" value="1"/>
</dbReference>
<dbReference type="CDD" id="cd00130">
    <property type="entry name" value="PAS"/>
    <property type="match status" value="1"/>
</dbReference>
<dbReference type="InterPro" id="IPR049814">
    <property type="entry name" value="Resp_reg_WalK"/>
</dbReference>
<dbReference type="SMART" id="SM00091">
    <property type="entry name" value="PAS"/>
    <property type="match status" value="1"/>
</dbReference>
<sequence length="606" mass="68088">MLLLLLAFQIVGAVFVQRLKSENLKAFKQRVELTPYVDNSLITSLSMADANKSDRQINSTLTGINNQNISDVQVVDVKGNIRGETSANGHAIVGQKTTDSRIKRVLYSGRSFSETTLNRADNKHYYISITPLFSSGGNNNTLVGAVYLRADLESVYDSIDGVTLIFATAAVVAIFIGVGLAILISRAITRPIDEMKKQTAKIADGNYSGHVHVYGDDELGELAQAVNNLSVRVEESREQSESERRRLDSVLTHMSDGVLATDRRGNITIINDMAAEFLNVDSVDQVKGLSILDVLDIREDYTLRDLLENQDTIYLDMSAQGRDQVLNAYFSLIQRESGFISGLVCVLHDITEQQKIDHDRKQFVSNVSHELRTPLTSLRSYIEALNDGAWKDPEVAPSFLKVTQDETDRMIRMINDLLSLSRMDSGTAKLELELVNLNELFTYILDRFDMMIKNETGEGHEKRPKNYSIKREFTQRDLWVEIDPDKFIQVIDNIMNNAIKYSPDGGVITCRLVETHDHVLLSISDQGLGIPKKDLGRIFDRFFRVDKARSRAQGGTGLGLAISREVIEMHNGRIWVESLEGKGSTFYITLPYEEYGEEDLWNEDQG</sequence>
<dbReference type="STRING" id="89059.LAC1533_0205"/>
<dbReference type="GO" id="GO:0005886">
    <property type="term" value="C:plasma membrane"/>
    <property type="evidence" value="ECO:0007669"/>
    <property type="project" value="TreeGrafter"/>
</dbReference>
<dbReference type="GO" id="GO:0006355">
    <property type="term" value="P:regulation of DNA-templated transcription"/>
    <property type="evidence" value="ECO:0007669"/>
    <property type="project" value="InterPro"/>
</dbReference>
<dbReference type="NCBIfam" id="NF033092">
    <property type="entry name" value="HK_WalK"/>
    <property type="match status" value="1"/>
</dbReference>
<reference evidence="13 14" key="1">
    <citation type="journal article" date="2015" name="Genome Announc.">
        <title>Expanding the biotechnology potential of lactobacilli through comparative genomics of 213 strains and associated genera.</title>
        <authorList>
            <person name="Sun Z."/>
            <person name="Harris H.M."/>
            <person name="McCann A."/>
            <person name="Guo C."/>
            <person name="Argimon S."/>
            <person name="Zhang W."/>
            <person name="Yang X."/>
            <person name="Jeffery I.B."/>
            <person name="Cooney J.C."/>
            <person name="Kagawa T.F."/>
            <person name="Liu W."/>
            <person name="Song Y."/>
            <person name="Salvetti E."/>
            <person name="Wrobel A."/>
            <person name="Rasinkangas P."/>
            <person name="Parkhill J."/>
            <person name="Rea M.C."/>
            <person name="O'Sullivan O."/>
            <person name="Ritari J."/>
            <person name="Douillard F.P."/>
            <person name="Paul Ross R."/>
            <person name="Yang R."/>
            <person name="Briner A.E."/>
            <person name="Felis G.E."/>
            <person name="de Vos W.M."/>
            <person name="Barrangou R."/>
            <person name="Klaenhammer T.R."/>
            <person name="Caufield P.W."/>
            <person name="Cui Y."/>
            <person name="Zhang H."/>
            <person name="O'Toole P.W."/>
        </authorList>
    </citation>
    <scope>NUCLEOTIDE SEQUENCE [LARGE SCALE GENOMIC DNA]</scope>
    <source>
        <strain evidence="13 14">DSM 15353</strain>
    </source>
</reference>
<evidence type="ECO:0000256" key="6">
    <source>
        <dbReference type="ARBA" id="ARBA00022777"/>
    </source>
</evidence>
<dbReference type="SMART" id="SM00387">
    <property type="entry name" value="HATPase_c"/>
    <property type="match status" value="1"/>
</dbReference>
<keyword evidence="4" id="KW-0597">Phosphoprotein</keyword>
<dbReference type="EC" id="2.7.13.3" evidence="3"/>
<keyword evidence="10" id="KW-1133">Transmembrane helix</keyword>
<evidence type="ECO:0000256" key="10">
    <source>
        <dbReference type="SAM" id="Phobius"/>
    </source>
</evidence>
<dbReference type="FunFam" id="1.10.287.130:FF:000001">
    <property type="entry name" value="Two-component sensor histidine kinase"/>
    <property type="match status" value="1"/>
</dbReference>
<evidence type="ECO:0000259" key="12">
    <source>
        <dbReference type="PROSITE" id="PS50885"/>
    </source>
</evidence>
<dbReference type="PRINTS" id="PR00344">
    <property type="entry name" value="BCTRLSENSOR"/>
</dbReference>
<evidence type="ECO:0000256" key="7">
    <source>
        <dbReference type="ARBA" id="ARBA00023012"/>
    </source>
</evidence>
<evidence type="ECO:0000256" key="1">
    <source>
        <dbReference type="ARBA" id="ARBA00000085"/>
    </source>
</evidence>
<dbReference type="SUPFAM" id="SSF55874">
    <property type="entry name" value="ATPase domain of HSP90 chaperone/DNA topoisomerase II/histidine kinase"/>
    <property type="match status" value="1"/>
</dbReference>
<feature type="domain" description="Histidine kinase" evidence="11">
    <location>
        <begin position="366"/>
        <end position="594"/>
    </location>
</feature>
<dbReference type="InterPro" id="IPR005467">
    <property type="entry name" value="His_kinase_dom"/>
</dbReference>